<evidence type="ECO:0000313" key="4">
    <source>
        <dbReference type="Proteomes" id="UP001500547"/>
    </source>
</evidence>
<gene>
    <name evidence="3" type="ORF">GCM10025770_25210</name>
</gene>
<evidence type="ECO:0000256" key="2">
    <source>
        <dbReference type="SAM" id="SignalP"/>
    </source>
</evidence>
<dbReference type="EMBL" id="BAABLD010000008">
    <property type="protein sequence ID" value="GAA5167116.1"/>
    <property type="molecule type" value="Genomic_DNA"/>
</dbReference>
<name>A0ABP9QTN4_9RHOO</name>
<keyword evidence="1" id="KW-0472">Membrane</keyword>
<keyword evidence="1" id="KW-1133">Transmembrane helix</keyword>
<proteinExistence type="predicted"/>
<feature type="transmembrane region" description="Helical" evidence="1">
    <location>
        <begin position="262"/>
        <end position="286"/>
    </location>
</feature>
<protein>
    <submittedName>
        <fullName evidence="3">DUF2167 domain-containing protein</fullName>
    </submittedName>
</protein>
<organism evidence="3 4">
    <name type="scientific">Viridibacterium curvum</name>
    <dbReference type="NCBI Taxonomy" id="1101404"/>
    <lineage>
        <taxon>Bacteria</taxon>
        <taxon>Pseudomonadati</taxon>
        <taxon>Pseudomonadota</taxon>
        <taxon>Betaproteobacteria</taxon>
        <taxon>Rhodocyclales</taxon>
        <taxon>Rhodocyclaceae</taxon>
        <taxon>Viridibacterium</taxon>
    </lineage>
</organism>
<keyword evidence="2" id="KW-0732">Signal</keyword>
<evidence type="ECO:0000313" key="3">
    <source>
        <dbReference type="EMBL" id="GAA5167116.1"/>
    </source>
</evidence>
<keyword evidence="4" id="KW-1185">Reference proteome</keyword>
<comment type="caution">
    <text evidence="3">The sequence shown here is derived from an EMBL/GenBank/DDBJ whole genome shotgun (WGS) entry which is preliminary data.</text>
</comment>
<dbReference type="InterPro" id="IPR018682">
    <property type="entry name" value="DUF2167_membr"/>
</dbReference>
<keyword evidence="1" id="KW-0812">Transmembrane</keyword>
<accession>A0ABP9QTN4</accession>
<dbReference type="Pfam" id="PF09935">
    <property type="entry name" value="DUF2167"/>
    <property type="match status" value="1"/>
</dbReference>
<dbReference type="Proteomes" id="UP001500547">
    <property type="component" value="Unassembled WGS sequence"/>
</dbReference>
<evidence type="ECO:0000256" key="1">
    <source>
        <dbReference type="SAM" id="Phobius"/>
    </source>
</evidence>
<reference evidence="4" key="1">
    <citation type="journal article" date="2019" name="Int. J. Syst. Evol. Microbiol.">
        <title>The Global Catalogue of Microorganisms (GCM) 10K type strain sequencing project: providing services to taxonomists for standard genome sequencing and annotation.</title>
        <authorList>
            <consortium name="The Broad Institute Genomics Platform"/>
            <consortium name="The Broad Institute Genome Sequencing Center for Infectious Disease"/>
            <person name="Wu L."/>
            <person name="Ma J."/>
        </authorList>
    </citation>
    <scope>NUCLEOTIDE SEQUENCE [LARGE SCALE GENOMIC DNA]</scope>
    <source>
        <strain evidence="4">JCM 18715</strain>
    </source>
</reference>
<sequence>MKTARKSVIGAAFATLLAFTGPAFAQDGAGQDKQQQEMESAVAAVRTALQPGPVEIPLTDQAKLKLPAGYAFVPKAEAARWMSAMGNHTDARFIGVIVGDKIEGFVTVDFEKSGYIKDEDAKTWNADELLSNIREGTAEGNKDRAARGLPEMDIIGWVEKPGYDAGTHRLIWSISSRNKGAPADSEQGINYNTYVLGREGYLTLNLVTGLKEIEAQKPLARELLAAVNFNEGKRYEDFNADTDKVAEYGLAALVGGIAAKKLGLLAVIGAFMLKAWKLVLIGVVALGAGAKKLFGRNDEA</sequence>
<feature type="signal peptide" evidence="2">
    <location>
        <begin position="1"/>
        <end position="25"/>
    </location>
</feature>
<feature type="chain" id="PRO_5045122880" evidence="2">
    <location>
        <begin position="26"/>
        <end position="300"/>
    </location>
</feature>
<dbReference type="RefSeq" id="WP_345533334.1">
    <property type="nucleotide sequence ID" value="NZ_BAABLD010000008.1"/>
</dbReference>